<reference evidence="8" key="1">
    <citation type="submission" date="2020-07" db="EMBL/GenBank/DDBJ databases">
        <title>Genome sequences of bacteria associated with the marine, planktonic diatom Thalassiosira profunda strain ECT2AJA-044.</title>
        <authorList>
            <person name="Gargas C.B."/>
            <person name="Roberts W.R."/>
            <person name="Alverson A.J."/>
        </authorList>
    </citation>
    <scope>NUCLEOTIDE SEQUENCE</scope>
    <source>
        <strain evidence="8">ECT2AJA-044</strain>
    </source>
</reference>
<protein>
    <recommendedName>
        <fullName evidence="6">Ribose 1,5-bisphosphate phosphokinase PhnN</fullName>
        <ecNumber evidence="6">2.7.4.23</ecNumber>
    </recommendedName>
    <alternativeName>
        <fullName evidence="6">Ribose 1,5-bisphosphokinase</fullName>
    </alternativeName>
</protein>
<comment type="pathway">
    <text evidence="2 6">Metabolic intermediate biosynthesis; 5-phospho-alpha-D-ribose 1-diphosphate biosynthesis; 5-phospho-alpha-D-ribose 1-diphosphate from D-ribose 5-phosphate (route II): step 3/3.</text>
</comment>
<evidence type="ECO:0000256" key="2">
    <source>
        <dbReference type="ARBA" id="ARBA00005069"/>
    </source>
</evidence>
<dbReference type="HAMAP" id="MF_00836">
    <property type="entry name" value="PhnN"/>
    <property type="match status" value="1"/>
</dbReference>
<dbReference type="Pfam" id="PF00625">
    <property type="entry name" value="Guanylate_kin"/>
    <property type="match status" value="1"/>
</dbReference>
<keyword evidence="3 6" id="KW-0808">Transferase</keyword>
<dbReference type="GO" id="GO:0033863">
    <property type="term" value="F:ribose 1,5-bisphosphate phosphokinase activity"/>
    <property type="evidence" value="ECO:0007669"/>
    <property type="project" value="UniProtKB-UniRule"/>
</dbReference>
<dbReference type="Gene3D" id="3.40.50.300">
    <property type="entry name" value="P-loop containing nucleotide triphosphate hydrolases"/>
    <property type="match status" value="1"/>
</dbReference>
<evidence type="ECO:0000256" key="6">
    <source>
        <dbReference type="HAMAP-Rule" id="MF_00836"/>
    </source>
</evidence>
<evidence type="ECO:0000256" key="1">
    <source>
        <dbReference type="ARBA" id="ARBA00000373"/>
    </source>
</evidence>
<dbReference type="SMART" id="SM00072">
    <property type="entry name" value="GuKc"/>
    <property type="match status" value="1"/>
</dbReference>
<dbReference type="GO" id="GO:0005829">
    <property type="term" value="C:cytosol"/>
    <property type="evidence" value="ECO:0007669"/>
    <property type="project" value="TreeGrafter"/>
</dbReference>
<dbReference type="RefSeq" id="WP_209355841.1">
    <property type="nucleotide sequence ID" value="NZ_CP060010.1"/>
</dbReference>
<dbReference type="InterPro" id="IPR008145">
    <property type="entry name" value="GK/Ca_channel_bsu"/>
</dbReference>
<dbReference type="PANTHER" id="PTHR23117:SF8">
    <property type="entry name" value="RIBOSE 1,5-BISPHOSPHATE PHOSPHOKINASE PHNN"/>
    <property type="match status" value="1"/>
</dbReference>
<dbReference type="InterPro" id="IPR027417">
    <property type="entry name" value="P-loop_NTPase"/>
</dbReference>
<dbReference type="GO" id="GO:0005524">
    <property type="term" value="F:ATP binding"/>
    <property type="evidence" value="ECO:0007669"/>
    <property type="project" value="UniProtKB-KW"/>
</dbReference>
<dbReference type="Proteomes" id="UP000665026">
    <property type="component" value="Chromosome"/>
</dbReference>
<feature type="domain" description="Guanylate kinase-like" evidence="7">
    <location>
        <begin position="3"/>
        <end position="176"/>
    </location>
</feature>
<dbReference type="GO" id="GO:0019634">
    <property type="term" value="P:organic phosphonate metabolic process"/>
    <property type="evidence" value="ECO:0007669"/>
    <property type="project" value="UniProtKB-UniRule"/>
</dbReference>
<gene>
    <name evidence="6 8" type="primary">phnN</name>
    <name evidence="8" type="ORF">HZ995_11745</name>
</gene>
<comment type="function">
    <text evidence="6">Catalyzes the phosphorylation of ribose 1,5-bisphosphate to 5-phospho-D-ribosyl alpha-1-diphosphate (PRPP).</text>
</comment>
<dbReference type="InterPro" id="IPR008144">
    <property type="entry name" value="Guanylate_kin-like_dom"/>
</dbReference>
<keyword evidence="4 6" id="KW-0547">Nucleotide-binding</keyword>
<accession>A0A975I6Q2</accession>
<comment type="similarity">
    <text evidence="6">Belongs to the ribose 1,5-bisphosphokinase family.</text>
</comment>
<evidence type="ECO:0000256" key="4">
    <source>
        <dbReference type="ARBA" id="ARBA00022741"/>
    </source>
</evidence>
<dbReference type="PANTHER" id="PTHR23117">
    <property type="entry name" value="GUANYLATE KINASE-RELATED"/>
    <property type="match status" value="1"/>
</dbReference>
<evidence type="ECO:0000313" key="9">
    <source>
        <dbReference type="Proteomes" id="UP000665026"/>
    </source>
</evidence>
<dbReference type="AlphaFoldDB" id="A0A975I6Q2"/>
<evidence type="ECO:0000259" key="7">
    <source>
        <dbReference type="PROSITE" id="PS50052"/>
    </source>
</evidence>
<evidence type="ECO:0000313" key="8">
    <source>
        <dbReference type="EMBL" id="QTN35155.1"/>
    </source>
</evidence>
<dbReference type="InterPro" id="IPR012699">
    <property type="entry name" value="PhnN"/>
</dbReference>
<dbReference type="KEGG" id="cact:HZ995_11745"/>
<evidence type="ECO:0000256" key="5">
    <source>
        <dbReference type="ARBA" id="ARBA00022840"/>
    </source>
</evidence>
<dbReference type="SUPFAM" id="SSF52540">
    <property type="entry name" value="P-loop containing nucleoside triphosphate hydrolases"/>
    <property type="match status" value="1"/>
</dbReference>
<feature type="binding site" evidence="6">
    <location>
        <begin position="10"/>
        <end position="17"/>
    </location>
    <ligand>
        <name>ATP</name>
        <dbReference type="ChEBI" id="CHEBI:30616"/>
    </ligand>
</feature>
<evidence type="ECO:0000256" key="3">
    <source>
        <dbReference type="ARBA" id="ARBA00022679"/>
    </source>
</evidence>
<dbReference type="EC" id="2.7.4.23" evidence="6"/>
<keyword evidence="5 6" id="KW-0067">ATP-binding</keyword>
<organism evidence="8 9">
    <name type="scientific">Cognatishimia activa</name>
    <dbReference type="NCBI Taxonomy" id="1715691"/>
    <lineage>
        <taxon>Bacteria</taxon>
        <taxon>Pseudomonadati</taxon>
        <taxon>Pseudomonadota</taxon>
        <taxon>Alphaproteobacteria</taxon>
        <taxon>Rhodobacterales</taxon>
        <taxon>Paracoccaceae</taxon>
        <taxon>Cognatishimia</taxon>
    </lineage>
</organism>
<sequence length="182" mass="19482">MAGRLIAIVGPSGVGKDSVMEALVVAHPRLGLVKRVITRPEGLGGEDYEPVSTTEFESRKARGAFALDWPAHGLLYGIPKTVHDDLAKGHDLLVNLSRAVLPAAQKAFPDLVTLRLTASDATLRARLSGRGRETAEDIEQRLKRADFPMLAGVTYTDLSNDGALDETIAAALAVLYPEDVLT</sequence>
<proteinExistence type="inferred from homology"/>
<dbReference type="NCBIfam" id="TIGR02322">
    <property type="entry name" value="phosphon_PhnN"/>
    <property type="match status" value="1"/>
</dbReference>
<comment type="catalytic activity">
    <reaction evidence="1 6">
        <text>alpha-D-ribose 1,5-bisphosphate + ATP = 5-phospho-alpha-D-ribose 1-diphosphate + ADP</text>
        <dbReference type="Rhea" id="RHEA:20109"/>
        <dbReference type="ChEBI" id="CHEBI:30616"/>
        <dbReference type="ChEBI" id="CHEBI:58017"/>
        <dbReference type="ChEBI" id="CHEBI:68688"/>
        <dbReference type="ChEBI" id="CHEBI:456216"/>
        <dbReference type="EC" id="2.7.4.23"/>
    </reaction>
</comment>
<name>A0A975I6Q2_9RHOB</name>
<dbReference type="EMBL" id="CP060010">
    <property type="protein sequence ID" value="QTN35155.1"/>
    <property type="molecule type" value="Genomic_DNA"/>
</dbReference>
<dbReference type="GO" id="GO:0006015">
    <property type="term" value="P:5-phosphoribose 1-diphosphate biosynthetic process"/>
    <property type="evidence" value="ECO:0007669"/>
    <property type="project" value="UniProtKB-UniRule"/>
</dbReference>
<dbReference type="PROSITE" id="PS50052">
    <property type="entry name" value="GUANYLATE_KINASE_2"/>
    <property type="match status" value="1"/>
</dbReference>